<dbReference type="STRING" id="425265.A8PVP7"/>
<dbReference type="GO" id="GO:0005884">
    <property type="term" value="C:actin filament"/>
    <property type="evidence" value="ECO:0007669"/>
    <property type="project" value="TreeGrafter"/>
</dbReference>
<dbReference type="OrthoDB" id="5971719at2759"/>
<feature type="domain" description="ADF-H" evidence="2">
    <location>
        <begin position="4"/>
        <end position="131"/>
    </location>
</feature>
<proteinExistence type="predicted"/>
<dbReference type="PANTHER" id="PTHR10829">
    <property type="entry name" value="CORTACTIN AND DREBRIN"/>
    <property type="match status" value="1"/>
</dbReference>
<dbReference type="Pfam" id="PF00241">
    <property type="entry name" value="Cofilin_ADF"/>
    <property type="match status" value="1"/>
</dbReference>
<organism evidence="3 4">
    <name type="scientific">Malassezia globosa (strain ATCC MYA-4612 / CBS 7966)</name>
    <name type="common">Dandruff-associated fungus</name>
    <dbReference type="NCBI Taxonomy" id="425265"/>
    <lineage>
        <taxon>Eukaryota</taxon>
        <taxon>Fungi</taxon>
        <taxon>Dikarya</taxon>
        <taxon>Basidiomycota</taxon>
        <taxon>Ustilaginomycotina</taxon>
        <taxon>Malasseziomycetes</taxon>
        <taxon>Malasseziales</taxon>
        <taxon>Malasseziaceae</taxon>
        <taxon>Malassezia</taxon>
    </lineage>
</organism>
<feature type="compositionally biased region" description="Polar residues" evidence="1">
    <location>
        <begin position="134"/>
        <end position="145"/>
    </location>
</feature>
<name>A8PVP7_MALGO</name>
<dbReference type="InParanoid" id="A8PVP7"/>
<dbReference type="GO" id="GO:0030864">
    <property type="term" value="C:cortical actin cytoskeleton"/>
    <property type="evidence" value="ECO:0007669"/>
    <property type="project" value="TreeGrafter"/>
</dbReference>
<evidence type="ECO:0000259" key="2">
    <source>
        <dbReference type="PROSITE" id="PS51263"/>
    </source>
</evidence>
<evidence type="ECO:0000256" key="1">
    <source>
        <dbReference type="SAM" id="MobiDB-lite"/>
    </source>
</evidence>
<dbReference type="VEuPathDB" id="FungiDB:MGL_0924"/>
<accession>A8PVP7</accession>
<dbReference type="AlphaFoldDB" id="A8PVP7"/>
<dbReference type="RefSeq" id="XP_001731656.1">
    <property type="nucleotide sequence ID" value="XM_001731604.1"/>
</dbReference>
<dbReference type="PROSITE" id="PS51263">
    <property type="entry name" value="ADF_H"/>
    <property type="match status" value="1"/>
</dbReference>
<evidence type="ECO:0000313" key="4">
    <source>
        <dbReference type="Proteomes" id="UP000008837"/>
    </source>
</evidence>
<reference evidence="3 4" key="1">
    <citation type="journal article" date="2007" name="Proc. Natl. Acad. Sci. U.S.A.">
        <title>Dandruff-associated Malassezia genomes reveal convergent and divergent virulence traits shared with plant and human fungal pathogens.</title>
        <authorList>
            <person name="Xu J."/>
            <person name="Saunders C.W."/>
            <person name="Hu P."/>
            <person name="Grant R.A."/>
            <person name="Boekhout T."/>
            <person name="Kuramae E.E."/>
            <person name="Kronstad J.W."/>
            <person name="Deangelis Y.M."/>
            <person name="Reeder N.L."/>
            <person name="Johnstone K.R."/>
            <person name="Leland M."/>
            <person name="Fieno A.M."/>
            <person name="Begley W.M."/>
            <person name="Sun Y."/>
            <person name="Lacey M.P."/>
            <person name="Chaudhary T."/>
            <person name="Keough T."/>
            <person name="Chu L."/>
            <person name="Sears R."/>
            <person name="Yuan B."/>
            <person name="Dawson T.L.Jr."/>
        </authorList>
    </citation>
    <scope>NUCLEOTIDE SEQUENCE [LARGE SCALE GENOMIC DNA]</scope>
    <source>
        <strain evidence="4">ATCC MYA-4612 / CBS 7966</strain>
    </source>
</reference>
<dbReference type="SMART" id="SM00102">
    <property type="entry name" value="ADF"/>
    <property type="match status" value="1"/>
</dbReference>
<dbReference type="EMBL" id="AAYY01000003">
    <property type="protein sequence ID" value="EDP44442.1"/>
    <property type="molecule type" value="Genomic_DNA"/>
</dbReference>
<gene>
    <name evidence="3" type="ORF">MGL_0924</name>
</gene>
<feature type="region of interest" description="Disordered" evidence="1">
    <location>
        <begin position="134"/>
        <end position="177"/>
    </location>
</feature>
<dbReference type="GO" id="GO:0030427">
    <property type="term" value="C:site of polarized growth"/>
    <property type="evidence" value="ECO:0007669"/>
    <property type="project" value="TreeGrafter"/>
</dbReference>
<keyword evidence="4" id="KW-1185">Reference proteome</keyword>
<evidence type="ECO:0000313" key="3">
    <source>
        <dbReference type="EMBL" id="EDP44442.1"/>
    </source>
</evidence>
<dbReference type="PANTHER" id="PTHR10829:SF25">
    <property type="entry name" value="DREBRIN-LIKE PROTEIN"/>
    <property type="match status" value="1"/>
</dbReference>
<comment type="caution">
    <text evidence="3">The sequence shown here is derived from an EMBL/GenBank/DDBJ whole genome shotgun (WGS) entry which is preliminary data.</text>
</comment>
<dbReference type="GeneID" id="5855961"/>
<dbReference type="GO" id="GO:0051015">
    <property type="term" value="F:actin filament binding"/>
    <property type="evidence" value="ECO:0007669"/>
    <property type="project" value="TreeGrafter"/>
</dbReference>
<dbReference type="InterPro" id="IPR002108">
    <property type="entry name" value="ADF-H"/>
</dbReference>
<dbReference type="SUPFAM" id="SSF55753">
    <property type="entry name" value="Actin depolymerizing proteins"/>
    <property type="match status" value="1"/>
</dbReference>
<dbReference type="OMA" id="WVMLAYE"/>
<sequence length="198" mass="21516">MSLQVNLSSPAIRDAYEKVLDGIIDYVVLSYKKLSNDLDVAAATKGSLDDLVDEFSDGKVQYALARVSDPNTKLAKFVLINWCGEGVPENRKGLFAPHSATVADYFKVYHVSIQARSEDDLAPNEILRKVMDSSGSKYGTASSRASEPIAPVGTAHKPVGTPDIRGMQAKAPKPRDDQAPTPVVCSWLFLYPLDLTNC</sequence>
<dbReference type="Proteomes" id="UP000008837">
    <property type="component" value="Unassembled WGS sequence"/>
</dbReference>
<dbReference type="CDD" id="cd11281">
    <property type="entry name" value="ADF_drebrin_like"/>
    <property type="match status" value="1"/>
</dbReference>
<dbReference type="GO" id="GO:0030833">
    <property type="term" value="P:regulation of actin filament polymerization"/>
    <property type="evidence" value="ECO:0007669"/>
    <property type="project" value="TreeGrafter"/>
</dbReference>
<protein>
    <recommendedName>
        <fullName evidence="2">ADF-H domain-containing protein</fullName>
    </recommendedName>
</protein>
<dbReference type="InterPro" id="IPR029006">
    <property type="entry name" value="ADF-H/Gelsolin-like_dom_sf"/>
</dbReference>
<dbReference type="KEGG" id="mgl:MGL_0924"/>
<dbReference type="Gene3D" id="3.40.20.10">
    <property type="entry name" value="Severin"/>
    <property type="match status" value="1"/>
</dbReference>